<dbReference type="PANTHER" id="PTHR33931">
    <property type="entry name" value="HOLIN-LIKE PROTEIN CIDA-RELATED"/>
    <property type="match status" value="1"/>
</dbReference>
<evidence type="ECO:0000256" key="4">
    <source>
        <dbReference type="ARBA" id="ARBA00022989"/>
    </source>
</evidence>
<keyword evidence="4 6" id="KW-1133">Transmembrane helix</keyword>
<proteinExistence type="predicted"/>
<reference evidence="7 8" key="1">
    <citation type="submission" date="2018-07" db="EMBL/GenBank/DDBJ databases">
        <title>Marsedoiliclastica nanhaica gen. nov. sp. nov., a novel marine hydrocarbonoclastic bacterium isolated from an in-situ enriched hydrocarbon-degrading consortium in deep-sea sediment.</title>
        <authorList>
            <person name="Dong C."/>
            <person name="Ma T."/>
            <person name="Liu R."/>
            <person name="Shao Z."/>
        </authorList>
    </citation>
    <scope>NUCLEOTIDE SEQUENCE [LARGE SCALE GENOMIC DNA]</scope>
    <source>
        <strain evidence="8">soil36-7</strain>
    </source>
</reference>
<keyword evidence="8" id="KW-1185">Reference proteome</keyword>
<protein>
    <submittedName>
        <fullName evidence="7">CidA/LrgA family protein</fullName>
    </submittedName>
</protein>
<evidence type="ECO:0000256" key="2">
    <source>
        <dbReference type="ARBA" id="ARBA00022475"/>
    </source>
</evidence>
<evidence type="ECO:0000256" key="6">
    <source>
        <dbReference type="SAM" id="Phobius"/>
    </source>
</evidence>
<comment type="subcellular location">
    <subcellularLocation>
        <location evidence="1">Cell membrane</location>
        <topology evidence="1">Multi-pass membrane protein</topology>
    </subcellularLocation>
</comment>
<evidence type="ECO:0000313" key="7">
    <source>
        <dbReference type="EMBL" id="QCF27025.1"/>
    </source>
</evidence>
<evidence type="ECO:0000256" key="1">
    <source>
        <dbReference type="ARBA" id="ARBA00004651"/>
    </source>
</evidence>
<evidence type="ECO:0000313" key="8">
    <source>
        <dbReference type="Proteomes" id="UP000298049"/>
    </source>
</evidence>
<dbReference type="Proteomes" id="UP000298049">
    <property type="component" value="Chromosome"/>
</dbReference>
<dbReference type="OrthoDB" id="6370997at2"/>
<dbReference type="InterPro" id="IPR005538">
    <property type="entry name" value="LrgA/CidA"/>
</dbReference>
<dbReference type="Pfam" id="PF03788">
    <property type="entry name" value="LrgA"/>
    <property type="match status" value="1"/>
</dbReference>
<keyword evidence="3 6" id="KW-0812">Transmembrane</keyword>
<keyword evidence="5 6" id="KW-0472">Membrane</keyword>
<dbReference type="PANTHER" id="PTHR33931:SF2">
    <property type="entry name" value="HOLIN-LIKE PROTEIN CIDA"/>
    <property type="match status" value="1"/>
</dbReference>
<feature type="transmembrane region" description="Helical" evidence="6">
    <location>
        <begin position="31"/>
        <end position="48"/>
    </location>
</feature>
<organism evidence="7 8">
    <name type="scientific">Hydrocarboniclastica marina</name>
    <dbReference type="NCBI Taxonomy" id="2259620"/>
    <lineage>
        <taxon>Bacteria</taxon>
        <taxon>Pseudomonadati</taxon>
        <taxon>Pseudomonadota</taxon>
        <taxon>Gammaproteobacteria</taxon>
        <taxon>Alteromonadales</taxon>
        <taxon>Alteromonadaceae</taxon>
        <taxon>Hydrocarboniclastica</taxon>
    </lineage>
</organism>
<dbReference type="GO" id="GO:0005886">
    <property type="term" value="C:plasma membrane"/>
    <property type="evidence" value="ECO:0007669"/>
    <property type="project" value="UniProtKB-SubCell"/>
</dbReference>
<dbReference type="AlphaFoldDB" id="A0A4P7XJP2"/>
<dbReference type="RefSeq" id="WP_136549731.1">
    <property type="nucleotide sequence ID" value="NZ_CP031093.1"/>
</dbReference>
<name>A0A4P7XJP2_9ALTE</name>
<evidence type="ECO:0000256" key="5">
    <source>
        <dbReference type="ARBA" id="ARBA00023136"/>
    </source>
</evidence>
<feature type="transmembrane region" description="Helical" evidence="6">
    <location>
        <begin position="84"/>
        <end position="106"/>
    </location>
</feature>
<dbReference type="EMBL" id="CP031093">
    <property type="protein sequence ID" value="QCF27025.1"/>
    <property type="molecule type" value="Genomic_DNA"/>
</dbReference>
<dbReference type="KEGG" id="hmi:soil367_14390"/>
<feature type="transmembrane region" description="Helical" evidence="6">
    <location>
        <begin position="60"/>
        <end position="78"/>
    </location>
</feature>
<accession>A0A4P7XJP2</accession>
<keyword evidence="2" id="KW-1003">Cell membrane</keyword>
<sequence>MPLLRGFLTLMIFLLLGESLRFLLAWPISGGVGGMLILTIWLVVTGRVSDELAAASQGLISVLIVLIMPGVVGVFFLGDRFDGQWLAVGVALVLGTALSVLTTFLLMMRFTPKDGQDSHD</sequence>
<gene>
    <name evidence="7" type="ORF">soil367_14390</name>
</gene>
<evidence type="ECO:0000256" key="3">
    <source>
        <dbReference type="ARBA" id="ARBA00022692"/>
    </source>
</evidence>